<dbReference type="Proteomes" id="UP000326924">
    <property type="component" value="Unassembled WGS sequence"/>
</dbReference>
<evidence type="ECO:0000259" key="9">
    <source>
        <dbReference type="PROSITE" id="PS50110"/>
    </source>
</evidence>
<feature type="compositionally biased region" description="Low complexity" evidence="7">
    <location>
        <begin position="380"/>
        <end position="391"/>
    </location>
</feature>
<dbReference type="NCBIfam" id="TIGR00229">
    <property type="entry name" value="sensory_box"/>
    <property type="match status" value="1"/>
</dbReference>
<feature type="compositionally biased region" description="Polar residues" evidence="7">
    <location>
        <begin position="1"/>
        <end position="14"/>
    </location>
</feature>
<evidence type="ECO:0000259" key="10">
    <source>
        <dbReference type="PROSITE" id="PS50112"/>
    </source>
</evidence>
<dbReference type="InterPro" id="IPR001610">
    <property type="entry name" value="PAC"/>
</dbReference>
<dbReference type="InterPro" id="IPR003661">
    <property type="entry name" value="HisK_dim/P_dom"/>
</dbReference>
<dbReference type="InterPro" id="IPR000700">
    <property type="entry name" value="PAS-assoc_C"/>
</dbReference>
<feature type="compositionally biased region" description="Low complexity" evidence="7">
    <location>
        <begin position="706"/>
        <end position="723"/>
    </location>
</feature>
<evidence type="ECO:0000256" key="7">
    <source>
        <dbReference type="SAM" id="MobiDB-lite"/>
    </source>
</evidence>
<dbReference type="GO" id="GO:0000155">
    <property type="term" value="F:phosphorelay sensor kinase activity"/>
    <property type="evidence" value="ECO:0007669"/>
    <property type="project" value="InterPro"/>
</dbReference>
<dbReference type="PRINTS" id="PR00344">
    <property type="entry name" value="BCTRLSENSOR"/>
</dbReference>
<sequence length="1968" mass="215764">MPSTAENSPQERPQSSTTTPKVASSSSSFARPSTKPKPPTDGGQTSSGSSAAMSPAYPFPQMSQMRSLSSSTIGASFGSPGAGPLDKLLPSGAPTPASVSFHPPGSQPASAYENPDFPTPNMYELTLLLHSEPGIEAFWSNVVKIATTCYKAERVTLAVPSDLTDLENTPWGQKATFNMAEDDRMSLTYMGDDQGRRVGDPEDGGEYSEEDDGYQGVAIPKEEEPPPNFYPDQAGGQMDAKNELDMDNAEPVPIDTSADSCFGPVTVGLQDTPHDGSDWISVTSGTSPNEAPEPPIEIDLREAAEQVENAFTSDENEVKGRVFPTLQPLNYEADALLDETGVSRVLQRGKTVVLSREYRDVKTHLEEKKRRKEKDAECAKTSSSSSPTKSSMNDKKAPTPGPSTATGLGKIELPSTPFRVPSQPPTPLVFVGKGTRRKRKINDSYSHNPVLQYYSTQQHLHHVQSRSHSPSRPSAYEEYEQPITSPWSQSPAPSPAPRTDPSENPFFTEAPKVDEETFNPATTSPIYSAQEPVNAIGCESSWTVIHIPLVHPSLSQSLNLTDDSTTAAMASTKSMFGGTSSAFDEMSRQSQKKAPIAILSMLSPVIPYPSNLIHSLSHFAPLVATAFSLANTHTSVLNQLNSIRKKRPARRPVLPRQLSYLSEGFRSPEMRPGSVTSPSDSSSAFTASNVASPMWDSSSVAPVTTASDSLRSSSRSATPFSPLSGGGDDGYFTGVKQAPIFSRQHSGTVPTIVPKGEDPESYTSLEARLLMRDREELLTNIKGIDNNTTIAHKTLEIPIPTVVAEADDITPTQAPLKDKGKQVGDEALAEEAKKAPKKTRTRRVRPKTHHSYLHSYGADYAATFQSLGAGSSVRRPVLRKNPQLNIHEMPPPSNRLLRTIIDSIPVHVFTAIPDTGQITWVNARMLAYRGLSADQFMSNPWDALHPEDREEYLRHWGIAIRKGEPFSYQMRVRRFDGEHRWFMVRAVPLRDQRGIIVHWFGTNMDIHDQRQAEVNAARQAEMAESELKYRSLANSSPQIVFAATANEGITFANTQWLRYSGQTLEQALRLGFMEYVHPQDRHKCCLPGNGPAFPGMSDALKSPSAEEVRRTAHEWSGGEGYMRENGLSDTEEDKPTFSTELRLKDKHGNYRWHLVRCVSVDANADNAEGLWFGTCTDINDHKLLEQKLKEANEAAQKTMDSKTRFLANMSHEIRTPLIGISGMVTFLLDTPLNGEQLDYCHTISQSSDGLLSVINDILDLSKVEAGMMRLNPEWFRFNSLVEDAHELLSTMAIAKDLELNFIVDVDVPPVVCGDRVRLRQVLLNIIGNAIKFTSKGEVFSRCSVLKVDGLKDDEVMIQFECHDTGPGFDAKDEEYMFKPFSQIDGSSTRAHGGSGLGLVISRQLVELHGGRLTARSEKGKGSTFIGSARFKIPTTSSETTPTQGSAGLPSPGNVEYLPVVPEHVLGSERFVDSPPGLSYTDESNSTTISPSSTNPSLRSMPSSGPSDGSTDSPLRQYCIPSPTDLGCMRLSLPSEAQQKYNNAIEPDSITNLPSESELGKTVVPPMFSILIVSEQPFSRIAISHHIKVTLPKNIPNQIACVEKFSECRDLITGDYPVVFTHVVISLPDHSEIIVLINQLLNNPIHSQTTVLALTNPTQRQAILQHAADACDKLGTRLQFIYKPIKPSRFGDVFDPAKERDASMDRYRDSAQQVVETQKKVFSYLEHEVGNKGYKVLLVEDNRVNQKVLLRFLDKVGLQVETASDGEECVEKVFSKEPGYYGLILCDLHMPRKDGFQATAEIRAWEKEKGAPHVPIVALSANVMSDVADKCALAGFSRYVTKPVDFKELSMTIKELLPSPGDSRPHSPEVRDQEIEDLKARDMHGLASAEAEAEAAKKREEGAAAAPTEAAATSAGIETEETHENNTRSRSTGANRTVDAAGSTSPPQSPTIPQQQQRARGHRERGRSR</sequence>
<dbReference type="CDD" id="cd00130">
    <property type="entry name" value="PAS"/>
    <property type="match status" value="2"/>
</dbReference>
<feature type="compositionally biased region" description="Low complexity" evidence="7">
    <location>
        <begin position="674"/>
        <end position="687"/>
    </location>
</feature>
<feature type="region of interest" description="Disordered" evidence="7">
    <location>
        <begin position="1"/>
        <end position="58"/>
    </location>
</feature>
<dbReference type="SMART" id="SM00091">
    <property type="entry name" value="PAS"/>
    <property type="match status" value="2"/>
</dbReference>
<dbReference type="SMART" id="SM00387">
    <property type="entry name" value="HATPase_c"/>
    <property type="match status" value="1"/>
</dbReference>
<dbReference type="OrthoDB" id="303614at2759"/>
<dbReference type="SUPFAM" id="SSF47384">
    <property type="entry name" value="Homodimeric domain of signal transducing histidine kinase"/>
    <property type="match status" value="1"/>
</dbReference>
<dbReference type="CDD" id="cd00082">
    <property type="entry name" value="HisKA"/>
    <property type="match status" value="1"/>
</dbReference>
<evidence type="ECO:0000256" key="3">
    <source>
        <dbReference type="ARBA" id="ARBA00022553"/>
    </source>
</evidence>
<dbReference type="GO" id="GO:0009927">
    <property type="term" value="F:histidine phosphotransfer kinase activity"/>
    <property type="evidence" value="ECO:0007669"/>
    <property type="project" value="TreeGrafter"/>
</dbReference>
<evidence type="ECO:0000256" key="2">
    <source>
        <dbReference type="ARBA" id="ARBA00012438"/>
    </source>
</evidence>
<dbReference type="InterPro" id="IPR035965">
    <property type="entry name" value="PAS-like_dom_sf"/>
</dbReference>
<feature type="region of interest" description="Disordered" evidence="7">
    <location>
        <begin position="1468"/>
        <end position="1516"/>
    </location>
</feature>
<dbReference type="InterPro" id="IPR001789">
    <property type="entry name" value="Sig_transdc_resp-reg_receiver"/>
</dbReference>
<feature type="modified residue" description="4-aspartylphosphate" evidence="6">
    <location>
        <position position="1786"/>
    </location>
</feature>
<reference evidence="12 13" key="1">
    <citation type="submission" date="2019-09" db="EMBL/GenBank/DDBJ databases">
        <title>Draft genome of the ectomycorrhizal ascomycete Sphaerosporella brunnea.</title>
        <authorList>
            <consortium name="DOE Joint Genome Institute"/>
            <person name="Benucci G.M."/>
            <person name="Marozzi G."/>
            <person name="Antonielli L."/>
            <person name="Sanchez S."/>
            <person name="Marco P."/>
            <person name="Wang X."/>
            <person name="Falini L.B."/>
            <person name="Barry K."/>
            <person name="Haridas S."/>
            <person name="Lipzen A."/>
            <person name="Labutti K."/>
            <person name="Grigoriev I.V."/>
            <person name="Murat C."/>
            <person name="Martin F."/>
            <person name="Albertini E."/>
            <person name="Donnini D."/>
            <person name="Bonito G."/>
        </authorList>
    </citation>
    <scope>NUCLEOTIDE SEQUENCE [LARGE SCALE GENOMIC DNA]</scope>
    <source>
        <strain evidence="12 13">Sb_GMNB300</strain>
    </source>
</reference>
<feature type="region of interest" description="Disordered" evidence="7">
    <location>
        <begin position="458"/>
        <end position="519"/>
    </location>
</feature>
<feature type="compositionally biased region" description="Acidic residues" evidence="7">
    <location>
        <begin position="201"/>
        <end position="213"/>
    </location>
</feature>
<comment type="catalytic activity">
    <reaction evidence="1">
        <text>ATP + protein L-histidine = ADP + protein N-phospho-L-histidine.</text>
        <dbReference type="EC" id="2.7.13.3"/>
    </reaction>
</comment>
<feature type="domain" description="PAC" evidence="11">
    <location>
        <begin position="966"/>
        <end position="1018"/>
    </location>
</feature>
<dbReference type="CDD" id="cd16922">
    <property type="entry name" value="HATPase_EvgS-ArcB-TorS-like"/>
    <property type="match status" value="1"/>
</dbReference>
<dbReference type="Pfam" id="PF00072">
    <property type="entry name" value="Response_reg"/>
    <property type="match status" value="1"/>
</dbReference>
<dbReference type="PROSITE" id="PS50112">
    <property type="entry name" value="PAS"/>
    <property type="match status" value="2"/>
</dbReference>
<dbReference type="GO" id="GO:0005886">
    <property type="term" value="C:plasma membrane"/>
    <property type="evidence" value="ECO:0007669"/>
    <property type="project" value="TreeGrafter"/>
</dbReference>
<dbReference type="SMART" id="SM00388">
    <property type="entry name" value="HisKA"/>
    <property type="match status" value="1"/>
</dbReference>
<dbReference type="Gene3D" id="1.10.287.130">
    <property type="match status" value="1"/>
</dbReference>
<feature type="compositionally biased region" description="Basic residues" evidence="7">
    <location>
        <begin position="1958"/>
        <end position="1968"/>
    </location>
</feature>
<dbReference type="Gene3D" id="3.30.565.10">
    <property type="entry name" value="Histidine kinase-like ATPase, C-terminal domain"/>
    <property type="match status" value="1"/>
</dbReference>
<feature type="compositionally biased region" description="Low complexity" evidence="7">
    <location>
        <begin position="1902"/>
        <end position="1915"/>
    </location>
</feature>
<feature type="domain" description="Response regulatory" evidence="9">
    <location>
        <begin position="1734"/>
        <end position="1856"/>
    </location>
</feature>
<evidence type="ECO:0000256" key="5">
    <source>
        <dbReference type="ARBA" id="ARBA00022777"/>
    </source>
</evidence>
<feature type="region of interest" description="Disordered" evidence="7">
    <location>
        <begin position="706"/>
        <end position="731"/>
    </location>
</feature>
<dbReference type="InterPro" id="IPR036890">
    <property type="entry name" value="HATPase_C_sf"/>
</dbReference>
<keyword evidence="3 6" id="KW-0597">Phosphoprotein</keyword>
<protein>
    <recommendedName>
        <fullName evidence="2">histidine kinase</fullName>
        <ecNumber evidence="2">2.7.13.3</ecNumber>
    </recommendedName>
</protein>
<dbReference type="InParanoid" id="A0A5J5FA30"/>
<dbReference type="InterPro" id="IPR004358">
    <property type="entry name" value="Sig_transdc_His_kin-like_C"/>
</dbReference>
<feature type="compositionally biased region" description="Basic residues" evidence="7">
    <location>
        <begin position="835"/>
        <end position="849"/>
    </location>
</feature>
<gene>
    <name evidence="12" type="ORF">FN846DRAFT_1006687</name>
</gene>
<feature type="region of interest" description="Disordered" evidence="7">
    <location>
        <begin position="364"/>
        <end position="446"/>
    </location>
</feature>
<dbReference type="InterPro" id="IPR013655">
    <property type="entry name" value="PAS_fold_3"/>
</dbReference>
<accession>A0A5J5FA30</accession>
<evidence type="ECO:0000256" key="4">
    <source>
        <dbReference type="ARBA" id="ARBA00022679"/>
    </source>
</evidence>
<dbReference type="Pfam" id="PF02518">
    <property type="entry name" value="HATPase_c"/>
    <property type="match status" value="1"/>
</dbReference>
<feature type="compositionally biased region" description="Basic and acidic residues" evidence="7">
    <location>
        <begin position="816"/>
        <end position="834"/>
    </location>
</feature>
<dbReference type="SMART" id="SM00448">
    <property type="entry name" value="REC"/>
    <property type="match status" value="1"/>
</dbReference>
<feature type="region of interest" description="Disordered" evidence="7">
    <location>
        <begin position="1416"/>
        <end position="1454"/>
    </location>
</feature>
<feature type="domain" description="PAS" evidence="10">
    <location>
        <begin position="893"/>
        <end position="963"/>
    </location>
</feature>
<feature type="region of interest" description="Disordered" evidence="7">
    <location>
        <begin position="190"/>
        <end position="277"/>
    </location>
</feature>
<evidence type="ECO:0000313" key="12">
    <source>
        <dbReference type="EMBL" id="KAA8914470.1"/>
    </source>
</evidence>
<feature type="region of interest" description="Disordered" evidence="7">
    <location>
        <begin position="812"/>
        <end position="849"/>
    </location>
</feature>
<evidence type="ECO:0000259" key="11">
    <source>
        <dbReference type="PROSITE" id="PS50113"/>
    </source>
</evidence>
<dbReference type="InterPro" id="IPR003594">
    <property type="entry name" value="HATPase_dom"/>
</dbReference>
<dbReference type="Pfam" id="PF08447">
    <property type="entry name" value="PAS_3"/>
    <property type="match status" value="1"/>
</dbReference>
<feature type="domain" description="PAS" evidence="10">
    <location>
        <begin position="1025"/>
        <end position="1081"/>
    </location>
</feature>
<feature type="compositionally biased region" description="Low complexity" evidence="7">
    <location>
        <begin position="1942"/>
        <end position="1957"/>
    </location>
</feature>
<dbReference type="Gene3D" id="3.40.50.2300">
    <property type="match status" value="1"/>
</dbReference>
<dbReference type="InterPro" id="IPR036097">
    <property type="entry name" value="HisK_dim/P_sf"/>
</dbReference>
<comment type="caution">
    <text evidence="12">The sequence shown here is derived from an EMBL/GenBank/DDBJ whole genome shotgun (WGS) entry which is preliminary data.</text>
</comment>
<dbReference type="Gene3D" id="3.30.450.20">
    <property type="entry name" value="PAS domain"/>
    <property type="match status" value="2"/>
</dbReference>
<name>A0A5J5FA30_9PEZI</name>
<evidence type="ECO:0000313" key="13">
    <source>
        <dbReference type="Proteomes" id="UP000326924"/>
    </source>
</evidence>
<dbReference type="FunFam" id="3.30.565.10:FF:000010">
    <property type="entry name" value="Sensor histidine kinase RcsC"/>
    <property type="match status" value="1"/>
</dbReference>
<feature type="compositionally biased region" description="Low complexity" evidence="7">
    <location>
        <begin position="1483"/>
        <end position="1513"/>
    </location>
</feature>
<dbReference type="Pfam" id="PF13188">
    <property type="entry name" value="PAS_8"/>
    <property type="match status" value="1"/>
</dbReference>
<dbReference type="InterPro" id="IPR005467">
    <property type="entry name" value="His_kinase_dom"/>
</dbReference>
<evidence type="ECO:0000259" key="8">
    <source>
        <dbReference type="PROSITE" id="PS50109"/>
    </source>
</evidence>
<feature type="compositionally biased region" description="Polar residues" evidence="7">
    <location>
        <begin position="1433"/>
        <end position="1445"/>
    </location>
</feature>
<dbReference type="PROSITE" id="PS50113">
    <property type="entry name" value="PAC"/>
    <property type="match status" value="2"/>
</dbReference>
<proteinExistence type="predicted"/>
<feature type="compositionally biased region" description="Low complexity" evidence="7">
    <location>
        <begin position="15"/>
        <end position="33"/>
    </location>
</feature>
<keyword evidence="13" id="KW-1185">Reference proteome</keyword>
<evidence type="ECO:0000256" key="1">
    <source>
        <dbReference type="ARBA" id="ARBA00000085"/>
    </source>
</evidence>
<feature type="region of interest" description="Disordered" evidence="7">
    <location>
        <begin position="70"/>
        <end position="117"/>
    </location>
</feature>
<dbReference type="InterPro" id="IPR000014">
    <property type="entry name" value="PAS"/>
</dbReference>
<dbReference type="CDD" id="cd17546">
    <property type="entry name" value="REC_hyHK_CKI1_RcsC-like"/>
    <property type="match status" value="1"/>
</dbReference>
<dbReference type="SUPFAM" id="SSF55874">
    <property type="entry name" value="ATPase domain of HSP90 chaperone/DNA topoisomerase II/histidine kinase"/>
    <property type="match status" value="1"/>
</dbReference>
<keyword evidence="5" id="KW-0418">Kinase</keyword>
<feature type="region of interest" description="Disordered" evidence="7">
    <location>
        <begin position="664"/>
        <end position="687"/>
    </location>
</feature>
<dbReference type="EMBL" id="VXIS01000005">
    <property type="protein sequence ID" value="KAA8914470.1"/>
    <property type="molecule type" value="Genomic_DNA"/>
</dbReference>
<dbReference type="PANTHER" id="PTHR43047">
    <property type="entry name" value="TWO-COMPONENT HISTIDINE PROTEIN KINASE"/>
    <property type="match status" value="1"/>
</dbReference>
<dbReference type="FunFam" id="3.30.450.20:FF:000099">
    <property type="entry name" value="Sensory box sensor histidine kinase"/>
    <property type="match status" value="1"/>
</dbReference>
<feature type="domain" description="Histidine kinase" evidence="8">
    <location>
        <begin position="1208"/>
        <end position="1424"/>
    </location>
</feature>
<dbReference type="SUPFAM" id="SSF52172">
    <property type="entry name" value="CheY-like"/>
    <property type="match status" value="1"/>
</dbReference>
<dbReference type="InterPro" id="IPR011006">
    <property type="entry name" value="CheY-like_superfamily"/>
</dbReference>
<feature type="region of interest" description="Disordered" evidence="7">
    <location>
        <begin position="1884"/>
        <end position="1968"/>
    </location>
</feature>
<dbReference type="SMART" id="SM00086">
    <property type="entry name" value="PAC"/>
    <property type="match status" value="2"/>
</dbReference>
<dbReference type="PROSITE" id="PS50110">
    <property type="entry name" value="RESPONSE_REGULATORY"/>
    <property type="match status" value="1"/>
</dbReference>
<feature type="compositionally biased region" description="Basic and acidic residues" evidence="7">
    <location>
        <begin position="364"/>
        <end position="378"/>
    </location>
</feature>
<organism evidence="12 13">
    <name type="scientific">Sphaerosporella brunnea</name>
    <dbReference type="NCBI Taxonomy" id="1250544"/>
    <lineage>
        <taxon>Eukaryota</taxon>
        <taxon>Fungi</taxon>
        <taxon>Dikarya</taxon>
        <taxon>Ascomycota</taxon>
        <taxon>Pezizomycotina</taxon>
        <taxon>Pezizomycetes</taxon>
        <taxon>Pezizales</taxon>
        <taxon>Pyronemataceae</taxon>
        <taxon>Sphaerosporella</taxon>
    </lineage>
</organism>
<dbReference type="EC" id="2.7.13.3" evidence="2"/>
<dbReference type="Pfam" id="PF00512">
    <property type="entry name" value="HisKA"/>
    <property type="match status" value="1"/>
</dbReference>
<keyword evidence="4" id="KW-0808">Transferase</keyword>
<dbReference type="PROSITE" id="PS50109">
    <property type="entry name" value="HIS_KIN"/>
    <property type="match status" value="1"/>
</dbReference>
<dbReference type="SUPFAM" id="SSF55785">
    <property type="entry name" value="PYP-like sensor domain (PAS domain)"/>
    <property type="match status" value="2"/>
</dbReference>
<feature type="domain" description="PAC" evidence="11">
    <location>
        <begin position="1137"/>
        <end position="1190"/>
    </location>
</feature>
<dbReference type="PANTHER" id="PTHR43047:SF72">
    <property type="entry name" value="OSMOSENSING HISTIDINE PROTEIN KINASE SLN1"/>
    <property type="match status" value="1"/>
</dbReference>
<feature type="compositionally biased region" description="Polar residues" evidence="7">
    <location>
        <begin position="42"/>
        <end position="52"/>
    </location>
</feature>
<evidence type="ECO:0000256" key="6">
    <source>
        <dbReference type="PROSITE-ProRule" id="PRU00169"/>
    </source>
</evidence>